<proteinExistence type="predicted"/>
<dbReference type="RefSeq" id="WP_089282368.1">
    <property type="nucleotide sequence ID" value="NZ_FZOJ01000006.1"/>
</dbReference>
<reference evidence="3 4" key="1">
    <citation type="submission" date="2017-06" db="EMBL/GenBank/DDBJ databases">
        <authorList>
            <person name="Kim H.J."/>
            <person name="Triplett B.A."/>
        </authorList>
    </citation>
    <scope>NUCLEOTIDE SEQUENCE [LARGE SCALE GENOMIC DNA]</scope>
    <source>
        <strain evidence="3 4">SCA</strain>
    </source>
</reference>
<feature type="domain" description="DUF7666" evidence="2">
    <location>
        <begin position="5"/>
        <end position="95"/>
    </location>
</feature>
<feature type="region of interest" description="Disordered" evidence="1">
    <location>
        <begin position="133"/>
        <end position="163"/>
    </location>
</feature>
<gene>
    <name evidence="3" type="ORF">SAMN05446037_1006120</name>
</gene>
<evidence type="ECO:0000259" key="2">
    <source>
        <dbReference type="Pfam" id="PF24703"/>
    </source>
</evidence>
<dbReference type="Proteomes" id="UP000198304">
    <property type="component" value="Unassembled WGS sequence"/>
</dbReference>
<keyword evidence="4" id="KW-1185">Reference proteome</keyword>
<dbReference type="InterPro" id="IPR056083">
    <property type="entry name" value="DUF7666"/>
</dbReference>
<dbReference type="Pfam" id="PF24703">
    <property type="entry name" value="DUF7666"/>
    <property type="match status" value="1"/>
</dbReference>
<protein>
    <submittedName>
        <fullName evidence="3">Pentapeptide repeat-containing protein</fullName>
    </submittedName>
</protein>
<dbReference type="EMBL" id="FZOJ01000006">
    <property type="protein sequence ID" value="SNS22857.1"/>
    <property type="molecule type" value="Genomic_DNA"/>
</dbReference>
<sequence>MEEIRGFKVFNPDWTCREFQYEVGQTYKQERKPSICDTGFHFCKEAKDCFNYYRFDPNNKVAEVVALGEIAEEGDKCSTNKIEIVREIPWGELLSLVNLGKGNSGLCNSGDWNSGDWNSGNCNSGDWNSGNRNSGDWNSGDWNSGDWNSGNRNSGDCNSGNRNSGDWNKASNVAGCFNTEQHKLVFFDKETDMTFEQWRMSDAYYLMSQIDFRPTEWIYEEDMTDEEKAAHPEYETTGGYLKKRNNKDSCINWWNGLPEARRDVIKSIPNFDAEKFFEITGIRV</sequence>
<dbReference type="OrthoDB" id="9812966at2"/>
<evidence type="ECO:0000313" key="4">
    <source>
        <dbReference type="Proteomes" id="UP000198304"/>
    </source>
</evidence>
<organism evidence="3 4">
    <name type="scientific">Anaerovirgula multivorans</name>
    <dbReference type="NCBI Taxonomy" id="312168"/>
    <lineage>
        <taxon>Bacteria</taxon>
        <taxon>Bacillati</taxon>
        <taxon>Bacillota</taxon>
        <taxon>Clostridia</taxon>
        <taxon>Peptostreptococcales</taxon>
        <taxon>Natronincolaceae</taxon>
        <taxon>Anaerovirgula</taxon>
    </lineage>
</organism>
<dbReference type="InterPro" id="IPR002989">
    <property type="entry name" value="Mycobac_pentapep"/>
</dbReference>
<dbReference type="Pfam" id="PF01469">
    <property type="entry name" value="Pentapeptide_2"/>
    <property type="match status" value="1"/>
</dbReference>
<evidence type="ECO:0000313" key="3">
    <source>
        <dbReference type="EMBL" id="SNS22857.1"/>
    </source>
</evidence>
<evidence type="ECO:0000256" key="1">
    <source>
        <dbReference type="SAM" id="MobiDB-lite"/>
    </source>
</evidence>
<name>A0A239CRY1_9FIRM</name>
<dbReference type="AlphaFoldDB" id="A0A239CRY1"/>
<accession>A0A239CRY1</accession>